<protein>
    <submittedName>
        <fullName evidence="2">Uncharacterized protein</fullName>
    </submittedName>
</protein>
<evidence type="ECO:0000313" key="2">
    <source>
        <dbReference type="EMBL" id="DAE15081.1"/>
    </source>
</evidence>
<reference evidence="2" key="1">
    <citation type="journal article" date="2021" name="Proc. Natl. Acad. Sci. U.S.A.">
        <title>A Catalog of Tens of Thousands of Viruses from Human Metagenomes Reveals Hidden Associations with Chronic Diseases.</title>
        <authorList>
            <person name="Tisza M.J."/>
            <person name="Buck C.B."/>
        </authorList>
    </citation>
    <scope>NUCLEOTIDE SEQUENCE</scope>
    <source>
        <strain evidence="2">Cty3u30</strain>
    </source>
</reference>
<proteinExistence type="predicted"/>
<accession>A0A8S5Q8D5</accession>
<evidence type="ECO:0000256" key="1">
    <source>
        <dbReference type="SAM" id="MobiDB-lite"/>
    </source>
</evidence>
<feature type="compositionally biased region" description="Basic residues" evidence="1">
    <location>
        <begin position="14"/>
        <end position="26"/>
    </location>
</feature>
<dbReference type="EMBL" id="BK015598">
    <property type="protein sequence ID" value="DAE15081.1"/>
    <property type="molecule type" value="Genomic_DNA"/>
</dbReference>
<organism evidence="2">
    <name type="scientific">Siphoviridae sp. cty3u30</name>
    <dbReference type="NCBI Taxonomy" id="2825744"/>
    <lineage>
        <taxon>Viruses</taxon>
        <taxon>Duplodnaviria</taxon>
        <taxon>Heunggongvirae</taxon>
        <taxon>Uroviricota</taxon>
        <taxon>Caudoviricetes</taxon>
    </lineage>
</organism>
<name>A0A8S5Q8D5_9CAUD</name>
<feature type="region of interest" description="Disordered" evidence="1">
    <location>
        <begin position="1"/>
        <end position="38"/>
    </location>
</feature>
<sequence>MPAPRLLRAGERRLLRRPPAARRPAQHRGTVLALDVQH</sequence>